<dbReference type="KEGG" id="pog:Pogu_1390"/>
<proteinExistence type="predicted"/>
<evidence type="ECO:0000313" key="3">
    <source>
        <dbReference type="Proteomes" id="UP000009062"/>
    </source>
</evidence>
<gene>
    <name evidence="2" type="ordered locus">Pogu_1390</name>
</gene>
<keyword evidence="1" id="KW-1133">Transmembrane helix</keyword>
<dbReference type="Proteomes" id="UP000009062">
    <property type="component" value="Chromosome"/>
</dbReference>
<reference evidence="2 3" key="1">
    <citation type="journal article" date="2012" name="Stand. Genomic Sci.">
        <title>Complete genome sequence of Pyrobaculum oguniense.</title>
        <authorList>
            <person name="Bernick D.L."/>
            <person name="Karplus K."/>
            <person name="Lui L.M."/>
            <person name="Coker J.K."/>
            <person name="Murphy J.N."/>
            <person name="Chan P.P."/>
            <person name="Cozen A.E."/>
            <person name="Lowe T.M."/>
        </authorList>
    </citation>
    <scope>NUCLEOTIDE SEQUENCE [LARGE SCALE GENOMIC DNA]</scope>
    <source>
        <strain evidence="2 3">TE7</strain>
    </source>
</reference>
<evidence type="ECO:0000313" key="2">
    <source>
        <dbReference type="EMBL" id="AFA39417.1"/>
    </source>
</evidence>
<feature type="transmembrane region" description="Helical" evidence="1">
    <location>
        <begin position="182"/>
        <end position="205"/>
    </location>
</feature>
<protein>
    <submittedName>
        <fullName evidence="2">Uncharacterized protein</fullName>
    </submittedName>
</protein>
<keyword evidence="1" id="KW-0472">Membrane</keyword>
<feature type="transmembrane region" description="Helical" evidence="1">
    <location>
        <begin position="58"/>
        <end position="84"/>
    </location>
</feature>
<accession>H6Q936</accession>
<dbReference type="AlphaFoldDB" id="H6Q936"/>
<name>H6Q936_PYROT</name>
<dbReference type="HOGENOM" id="CLU_1113924_0_0_2"/>
<dbReference type="eggNOG" id="arCOG00576">
    <property type="taxonomic scope" value="Archaea"/>
</dbReference>
<feature type="transmembrane region" description="Helical" evidence="1">
    <location>
        <begin position="90"/>
        <end position="108"/>
    </location>
</feature>
<organism evidence="2 3">
    <name type="scientific">Pyrobaculum oguniense (strain DSM 13380 / JCM 10595 / TE7)</name>
    <dbReference type="NCBI Taxonomy" id="698757"/>
    <lineage>
        <taxon>Archaea</taxon>
        <taxon>Thermoproteota</taxon>
        <taxon>Thermoprotei</taxon>
        <taxon>Thermoproteales</taxon>
        <taxon>Thermoproteaceae</taxon>
        <taxon>Pyrobaculum</taxon>
    </lineage>
</organism>
<feature type="transmembrane region" description="Helical" evidence="1">
    <location>
        <begin position="120"/>
        <end position="138"/>
    </location>
</feature>
<feature type="transmembrane region" description="Helical" evidence="1">
    <location>
        <begin position="150"/>
        <end position="170"/>
    </location>
</feature>
<dbReference type="EMBL" id="CP003316">
    <property type="protein sequence ID" value="AFA39417.1"/>
    <property type="molecule type" value="Genomic_DNA"/>
</dbReference>
<dbReference type="STRING" id="698757.Pogu_1390"/>
<keyword evidence="1" id="KW-0812">Transmembrane</keyword>
<feature type="transmembrane region" description="Helical" evidence="1">
    <location>
        <begin position="24"/>
        <end position="46"/>
    </location>
</feature>
<evidence type="ECO:0000256" key="1">
    <source>
        <dbReference type="SAM" id="Phobius"/>
    </source>
</evidence>
<sequence length="215" mass="22956">MSMMAGSNAAGVPKELAVLWPVNLMQFFLVAVVITSFFFLTMAYIVTGPQLRAKTADVLAVGLALYDIPYGFSVASALFGAPVYSSTAPWLLAAGVAVLALSQAYSLAVARAITPGGLRAWLVVPLAFAVGFLLYFILPPMQTSLYPRLVMSYLYAGAAPCIVYSMLKINLHAAGRLGGFTFKFWAGLFAGVMLYAAAEVFIHLYSPAAHGFIHL</sequence>
<keyword evidence="3" id="KW-1185">Reference proteome</keyword>